<protein>
    <submittedName>
        <fullName evidence="2">Maleylpyruvate isomerase family mycothiol-dependent enzyme</fullName>
    </submittedName>
</protein>
<evidence type="ECO:0000313" key="2">
    <source>
        <dbReference type="EMBL" id="MCM0622168.1"/>
    </source>
</evidence>
<dbReference type="InterPro" id="IPR034660">
    <property type="entry name" value="DinB/YfiT-like"/>
</dbReference>
<dbReference type="RefSeq" id="WP_250828433.1">
    <property type="nucleotide sequence ID" value="NZ_JAMOIL010000029.1"/>
</dbReference>
<keyword evidence="2" id="KW-0413">Isomerase</keyword>
<dbReference type="InterPro" id="IPR024344">
    <property type="entry name" value="MDMPI_metal-binding"/>
</dbReference>
<dbReference type="GO" id="GO:0016853">
    <property type="term" value="F:isomerase activity"/>
    <property type="evidence" value="ECO:0007669"/>
    <property type="project" value="UniProtKB-KW"/>
</dbReference>
<dbReference type="InterPro" id="IPR017517">
    <property type="entry name" value="Maleyloyr_isom"/>
</dbReference>
<evidence type="ECO:0000313" key="3">
    <source>
        <dbReference type="Proteomes" id="UP001139485"/>
    </source>
</evidence>
<organism evidence="2 3">
    <name type="scientific">Nocardioides bruguierae</name>
    <dbReference type="NCBI Taxonomy" id="2945102"/>
    <lineage>
        <taxon>Bacteria</taxon>
        <taxon>Bacillati</taxon>
        <taxon>Actinomycetota</taxon>
        <taxon>Actinomycetes</taxon>
        <taxon>Propionibacteriales</taxon>
        <taxon>Nocardioidaceae</taxon>
        <taxon>Nocardioides</taxon>
    </lineage>
</organism>
<proteinExistence type="predicted"/>
<dbReference type="AlphaFoldDB" id="A0A9X2DA57"/>
<evidence type="ECO:0000259" key="1">
    <source>
        <dbReference type="Pfam" id="PF11716"/>
    </source>
</evidence>
<sequence>MTGMTGSPTSLPTSAYLNHLVAESSRFRDVLAARDPAARVPSCPDWDADDLLWHLTEVQWFWSQVIVRRPAGPPDDADRPARPEAHADLVSLFDACSSALSSALAAADPGEAAWSWAEEQTVGFTVRRQAHEALIHRLDAEQAAGTVTPLPPDLAADGVAELMDVMYGGEPPSWATFTPDGHATTLRLTDTGHTLRVVTGHLVGTSPDGWEVDGPHLVLRPDDAAGGACEVAGTAAVLDAWLWRRTEEAGVTVTGSQEAYAAFRAAVDAPLT</sequence>
<dbReference type="Pfam" id="PF11716">
    <property type="entry name" value="MDMPI_N"/>
    <property type="match status" value="1"/>
</dbReference>
<name>A0A9X2DA57_9ACTN</name>
<reference evidence="2" key="1">
    <citation type="submission" date="2022-05" db="EMBL/GenBank/DDBJ databases">
        <authorList>
            <person name="Tuo L."/>
        </authorList>
    </citation>
    <scope>NUCLEOTIDE SEQUENCE</scope>
    <source>
        <strain evidence="2">BSK12Z-4</strain>
    </source>
</reference>
<dbReference type="PANTHER" id="PTHR40758:SF1">
    <property type="entry name" value="CONSERVED PROTEIN"/>
    <property type="match status" value="1"/>
</dbReference>
<dbReference type="GO" id="GO:0046872">
    <property type="term" value="F:metal ion binding"/>
    <property type="evidence" value="ECO:0007669"/>
    <property type="project" value="InterPro"/>
</dbReference>
<gene>
    <name evidence="2" type="ORF">M8330_17895</name>
</gene>
<dbReference type="NCBIfam" id="TIGR03083">
    <property type="entry name" value="maleylpyruvate isomerase family mycothiol-dependent enzyme"/>
    <property type="match status" value="1"/>
</dbReference>
<accession>A0A9X2DA57</accession>
<keyword evidence="3" id="KW-1185">Reference proteome</keyword>
<dbReference type="GO" id="GO:0005886">
    <property type="term" value="C:plasma membrane"/>
    <property type="evidence" value="ECO:0007669"/>
    <property type="project" value="TreeGrafter"/>
</dbReference>
<dbReference type="SUPFAM" id="SSF109854">
    <property type="entry name" value="DinB/YfiT-like putative metalloenzymes"/>
    <property type="match status" value="1"/>
</dbReference>
<dbReference type="Proteomes" id="UP001139485">
    <property type="component" value="Unassembled WGS sequence"/>
</dbReference>
<dbReference type="PANTHER" id="PTHR40758">
    <property type="entry name" value="CONSERVED PROTEIN"/>
    <property type="match status" value="1"/>
</dbReference>
<dbReference type="EMBL" id="JAMOIL010000029">
    <property type="protein sequence ID" value="MCM0622168.1"/>
    <property type="molecule type" value="Genomic_DNA"/>
</dbReference>
<comment type="caution">
    <text evidence="2">The sequence shown here is derived from an EMBL/GenBank/DDBJ whole genome shotgun (WGS) entry which is preliminary data.</text>
</comment>
<feature type="domain" description="Mycothiol-dependent maleylpyruvate isomerase metal-binding" evidence="1">
    <location>
        <begin position="19"/>
        <end position="140"/>
    </location>
</feature>